<dbReference type="Pfam" id="PF13515">
    <property type="entry name" value="FUSC_2"/>
    <property type="match status" value="1"/>
</dbReference>
<reference evidence="8" key="1">
    <citation type="submission" date="2020-02" db="EMBL/GenBank/DDBJ databases">
        <authorList>
            <person name="Meier V. D."/>
        </authorList>
    </citation>
    <scope>NUCLEOTIDE SEQUENCE</scope>
    <source>
        <strain evidence="8">AVDCRST_MAG29</strain>
    </source>
</reference>
<feature type="compositionally biased region" description="Basic residues" evidence="5">
    <location>
        <begin position="431"/>
        <end position="466"/>
    </location>
</feature>
<evidence type="ECO:0000313" key="8">
    <source>
        <dbReference type="EMBL" id="CAA9345224.1"/>
    </source>
</evidence>
<feature type="region of interest" description="Disordered" evidence="5">
    <location>
        <begin position="410"/>
        <end position="466"/>
    </location>
</feature>
<evidence type="ECO:0000256" key="4">
    <source>
        <dbReference type="ARBA" id="ARBA00023136"/>
    </source>
</evidence>
<dbReference type="AlphaFoldDB" id="A0A6J4LYF8"/>
<name>A0A6J4LYF8_9ACTN</name>
<organism evidence="8">
    <name type="scientific">uncultured Nocardioidaceae bacterium</name>
    <dbReference type="NCBI Taxonomy" id="253824"/>
    <lineage>
        <taxon>Bacteria</taxon>
        <taxon>Bacillati</taxon>
        <taxon>Actinomycetota</taxon>
        <taxon>Actinomycetes</taxon>
        <taxon>Propionibacteriales</taxon>
        <taxon>Nocardioidaceae</taxon>
        <taxon>environmental samples</taxon>
    </lineage>
</organism>
<evidence type="ECO:0000256" key="3">
    <source>
        <dbReference type="ARBA" id="ARBA00022989"/>
    </source>
</evidence>
<evidence type="ECO:0000259" key="7">
    <source>
        <dbReference type="Pfam" id="PF13515"/>
    </source>
</evidence>
<protein>
    <recommendedName>
        <fullName evidence="7">Integral membrane bound transporter domain-containing protein</fullName>
    </recommendedName>
</protein>
<proteinExistence type="predicted"/>
<evidence type="ECO:0000256" key="6">
    <source>
        <dbReference type="SAM" id="Phobius"/>
    </source>
</evidence>
<feature type="transmembrane region" description="Helical" evidence="6">
    <location>
        <begin position="71"/>
        <end position="87"/>
    </location>
</feature>
<keyword evidence="4 6" id="KW-0472">Membrane</keyword>
<keyword evidence="2 6" id="KW-0812">Transmembrane</keyword>
<dbReference type="InterPro" id="IPR049453">
    <property type="entry name" value="Memb_transporter_dom"/>
</dbReference>
<dbReference type="EMBL" id="CADCUG010000115">
    <property type="protein sequence ID" value="CAA9345224.1"/>
    <property type="molecule type" value="Genomic_DNA"/>
</dbReference>
<comment type="subcellular location">
    <subcellularLocation>
        <location evidence="1">Membrane</location>
        <topology evidence="1">Multi-pass membrane protein</topology>
    </subcellularLocation>
</comment>
<evidence type="ECO:0000256" key="2">
    <source>
        <dbReference type="ARBA" id="ARBA00022692"/>
    </source>
</evidence>
<accession>A0A6J4LYF8</accession>
<evidence type="ECO:0000256" key="1">
    <source>
        <dbReference type="ARBA" id="ARBA00004141"/>
    </source>
</evidence>
<feature type="transmembrane region" description="Helical" evidence="6">
    <location>
        <begin position="21"/>
        <end position="40"/>
    </location>
</feature>
<dbReference type="GO" id="GO:0016020">
    <property type="term" value="C:membrane"/>
    <property type="evidence" value="ECO:0007669"/>
    <property type="project" value="UniProtKB-SubCell"/>
</dbReference>
<sequence length="466" mass="52052">MRTLSSTWQRMRQRSPQVIGRTLRLTGGAVAAYVVAQQLLPGGDAVLAPLTALLVVQVTLYSTLTAGVQRIASVVSGVVVAVLFSEVARLTWWSLAITVALAILVGQLLRLREHLLEVPISAMLVLSIGGSERGAYERIAETLVGAAVGVIYNFVLPAPVQSRSAGEAVQDLAERIAKLLHRMGDELPESLDLDHADQWLEEARSLARRVARVDTVLVEAAENRRLNVRALGTFDPGPLLRSGLDAIEHATVALRSLCRAVLDHTRDAEREGQEPYSADLRQVFAVLMHDVAEALSAYGRLVREEAEGDPETQTRQLASALEAVGEAQVRLTELILLDRDDTGLELQGVLLGNVSRLLREIDVQERVRQQARTRKHHEQRPPAVLAIERLRSNSRQVVVQPVRRGWSRVHLPGRTARTPRASGNRRLPLPRVRRPRVRRLGLRPLRLKRPRLRRPRLRRPRLRRRR</sequence>
<keyword evidence="3 6" id="KW-1133">Transmembrane helix</keyword>
<gene>
    <name evidence="8" type="ORF">AVDCRST_MAG29-1838</name>
</gene>
<feature type="domain" description="Integral membrane bound transporter" evidence="7">
    <location>
        <begin position="35"/>
        <end position="151"/>
    </location>
</feature>
<evidence type="ECO:0000256" key="5">
    <source>
        <dbReference type="SAM" id="MobiDB-lite"/>
    </source>
</evidence>
<feature type="transmembrane region" description="Helical" evidence="6">
    <location>
        <begin position="46"/>
        <end position="64"/>
    </location>
</feature>